<sequence>MSFFPLAKAAPIFGGLTLASVAPLSQAIPENFAERTFQLSNCVMTNWNNNQATVFKCLQEQDGTAWAFYLNSQWNTWFYGSSRSGQSGTSGRSSSGLQGNTTLKIEKGHFEIVVSSGGEGGQSKKLEVVQVENQNGKVRAYAPSSVNKEPKNANLHTQLQSSLQSIEQEASKNTSAPSR</sequence>
<evidence type="ECO:0000256" key="1">
    <source>
        <dbReference type="SAM" id="MobiDB-lite"/>
    </source>
</evidence>
<evidence type="ECO:0000313" key="2">
    <source>
        <dbReference type="EMBL" id="CCE66834.1"/>
    </source>
</evidence>
<organism evidence="2">
    <name type="scientific">Candidatus Mycoplasma haematominutum 'Birmingham 1'</name>
    <dbReference type="NCBI Taxonomy" id="1116213"/>
    <lineage>
        <taxon>Bacteria</taxon>
        <taxon>Bacillati</taxon>
        <taxon>Mycoplasmatota</taxon>
        <taxon>Mollicutes</taxon>
        <taxon>Mycoplasmataceae</taxon>
        <taxon>Mycoplasma</taxon>
    </lineage>
</organism>
<dbReference type="EMBL" id="HE613254">
    <property type="protein sequence ID" value="CCE66834.1"/>
    <property type="molecule type" value="Genomic_DNA"/>
</dbReference>
<gene>
    <name evidence="2" type="ORF">MHM_03160</name>
</gene>
<proteinExistence type="predicted"/>
<accession>G8C3D6</accession>
<dbReference type="AlphaFoldDB" id="G8C3D6"/>
<dbReference type="PATRIC" id="fig|1116213.3.peg.337"/>
<dbReference type="KEGG" id="mhb:MHM_03160"/>
<feature type="region of interest" description="Disordered" evidence="1">
    <location>
        <begin position="156"/>
        <end position="179"/>
    </location>
</feature>
<protein>
    <submittedName>
        <fullName evidence="2">Uncharacterized protein</fullName>
    </submittedName>
</protein>
<dbReference type="RefSeq" id="WP_015511699.1">
    <property type="nucleotide sequence ID" value="NC_021007.1"/>
</dbReference>
<reference evidence="2" key="2">
    <citation type="submission" date="2011-11" db="EMBL/GenBank/DDBJ databases">
        <authorList>
            <person name="Barker E."/>
        </authorList>
    </citation>
    <scope>NUCLEOTIDE SEQUENCE</scope>
    <source>
        <strain evidence="2">Birmingham 1</strain>
    </source>
</reference>
<name>G8C3D6_9MOLU</name>
<feature type="compositionally biased region" description="Polar residues" evidence="1">
    <location>
        <begin position="166"/>
        <end position="179"/>
    </location>
</feature>
<dbReference type="HOGENOM" id="CLU_1500886_0_0_14"/>
<reference evidence="2" key="1">
    <citation type="submission" date="2011-11" db="EMBL/GenBank/DDBJ databases">
        <title>Complete genome sequence of Candidatus Mycoplasma haemominutum.</title>
        <authorList>
            <person name="Barker E.N."/>
            <person name="Darby A.C."/>
            <person name="Helps C.R."/>
            <person name="Peters I.R."/>
            <person name="Hughes M.A."/>
            <person name="Radford A.D."/>
            <person name="Novacco M."/>
            <person name="Boretti F."/>
            <person name="Hofmann-Lehmann R."/>
            <person name="Tasker S."/>
        </authorList>
    </citation>
    <scope>NUCLEOTIDE SEQUENCE</scope>
    <source>
        <strain evidence="2">Birmingham 1</strain>
    </source>
</reference>